<gene>
    <name evidence="4" type="ORF">X929_00070</name>
</gene>
<dbReference type="RefSeq" id="WP_103066035.1">
    <property type="nucleotide sequence ID" value="NZ_AZRL01000001.1"/>
</dbReference>
<proteinExistence type="inferred from homology"/>
<evidence type="ECO:0000256" key="2">
    <source>
        <dbReference type="ARBA" id="ARBA00022448"/>
    </source>
</evidence>
<evidence type="ECO:0000256" key="3">
    <source>
        <dbReference type="ARBA" id="ARBA00022729"/>
    </source>
</evidence>
<protein>
    <submittedName>
        <fullName evidence="4">ABC transporter substrate-binding protein</fullName>
    </submittedName>
</protein>
<dbReference type="AlphaFoldDB" id="A0A2K1P6Z6"/>
<evidence type="ECO:0000256" key="1">
    <source>
        <dbReference type="ARBA" id="ARBA00008520"/>
    </source>
</evidence>
<comment type="similarity">
    <text evidence="1">Belongs to the bacterial solute-binding protein 1 family.</text>
</comment>
<dbReference type="SUPFAM" id="SSF53850">
    <property type="entry name" value="Periplasmic binding protein-like II"/>
    <property type="match status" value="1"/>
</dbReference>
<dbReference type="PANTHER" id="PTHR43649">
    <property type="entry name" value="ARABINOSE-BINDING PROTEIN-RELATED"/>
    <property type="match status" value="1"/>
</dbReference>
<dbReference type="Proteomes" id="UP000236434">
    <property type="component" value="Unassembled WGS sequence"/>
</dbReference>
<evidence type="ECO:0000313" key="5">
    <source>
        <dbReference type="Proteomes" id="UP000236434"/>
    </source>
</evidence>
<name>A0A2K1P6Z6_9BACT</name>
<sequence>MKKLLVLICVLMVSLFIFSEEVITLNLIEAFSSPYRTPTLNNIIQMFETLNPGVKINVISPPYETAYQKINLMVSTEQPLDIIEIGDWDLSALAAMGKLEDLTPYIESWPEKNDMVEGVLEAASIYQGRPYLLPHGVFVKALFYRPDILAKYGIESYPKTMTELYEISKKLTESGKNQYGFAFRGKGYPTAFIDIVLTSFFDDIDPNNMYLTKSGEIIFEDPRAIEALNFYVSLYKDTAPKDSINWGWDEQVNSFVSGITPLLFQDPDTTGMLNEMLQPGQYKTSPLPLGTSGKVYPSFGFVGWGIPTYSEHKDLAWKFIKFVASAEINGYWSKSYGALPVLQSVYTYDSYFSSDLFEGWTKMFDDPEHYQFTEYPLDNKNWGKWNEFQEKTMQQVLLGKLSVENCLKQWTDFWKDAGIN</sequence>
<keyword evidence="2" id="KW-0813">Transport</keyword>
<accession>A0A2K1P6Z6</accession>
<dbReference type="InterPro" id="IPR050490">
    <property type="entry name" value="Bact_solute-bd_prot1"/>
</dbReference>
<dbReference type="InterPro" id="IPR006059">
    <property type="entry name" value="SBP"/>
</dbReference>
<dbReference type="CDD" id="cd13585">
    <property type="entry name" value="PBP2_TMBP_like"/>
    <property type="match status" value="1"/>
</dbReference>
<dbReference type="OrthoDB" id="9808332at2"/>
<organism evidence="4 5">
    <name type="scientific">Petrotoga olearia DSM 13574</name>
    <dbReference type="NCBI Taxonomy" id="1122955"/>
    <lineage>
        <taxon>Bacteria</taxon>
        <taxon>Thermotogati</taxon>
        <taxon>Thermotogota</taxon>
        <taxon>Thermotogae</taxon>
        <taxon>Petrotogales</taxon>
        <taxon>Petrotogaceae</taxon>
        <taxon>Petrotoga</taxon>
    </lineage>
</organism>
<reference evidence="4 5" key="1">
    <citation type="submission" date="2013-12" db="EMBL/GenBank/DDBJ databases">
        <title>Comparative genomics of Petrotoga isolates.</title>
        <authorList>
            <person name="Nesbo C.L."/>
            <person name="Charchuk R."/>
            <person name="Chow K."/>
        </authorList>
    </citation>
    <scope>NUCLEOTIDE SEQUENCE [LARGE SCALE GENOMIC DNA]</scope>
    <source>
        <strain evidence="4 5">DSM 13574</strain>
    </source>
</reference>
<dbReference type="Gene3D" id="3.40.190.10">
    <property type="entry name" value="Periplasmic binding protein-like II"/>
    <property type="match status" value="1"/>
</dbReference>
<comment type="caution">
    <text evidence="4">The sequence shown here is derived from an EMBL/GenBank/DDBJ whole genome shotgun (WGS) entry which is preliminary data.</text>
</comment>
<evidence type="ECO:0000313" key="4">
    <source>
        <dbReference type="EMBL" id="PNR98574.1"/>
    </source>
</evidence>
<dbReference type="PANTHER" id="PTHR43649:SF34">
    <property type="entry name" value="ABC TRANSPORTER PERIPLASMIC-BINDING PROTEIN YCJN-RELATED"/>
    <property type="match status" value="1"/>
</dbReference>
<keyword evidence="3" id="KW-0732">Signal</keyword>
<dbReference type="Pfam" id="PF01547">
    <property type="entry name" value="SBP_bac_1"/>
    <property type="match status" value="1"/>
</dbReference>
<dbReference type="EMBL" id="AZRL01000001">
    <property type="protein sequence ID" value="PNR98574.1"/>
    <property type="molecule type" value="Genomic_DNA"/>
</dbReference>